<dbReference type="HOGENOM" id="CLU_893258_0_0_9"/>
<dbReference type="Proteomes" id="UP000031829">
    <property type="component" value="Chromosome"/>
</dbReference>
<gene>
    <name evidence="5" type="ORF">BG04_424</name>
</gene>
<dbReference type="InterPro" id="IPR025303">
    <property type="entry name" value="PdaC"/>
</dbReference>
<dbReference type="AlphaFoldDB" id="A0A0B6ADU4"/>
<dbReference type="Gene3D" id="3.90.640.20">
    <property type="entry name" value="Heat-shock cognate protein, ATPase"/>
    <property type="match status" value="1"/>
</dbReference>
<feature type="domain" description="Deacetylase PdaC" evidence="4">
    <location>
        <begin position="120"/>
        <end position="211"/>
    </location>
</feature>
<evidence type="ECO:0000256" key="2">
    <source>
        <dbReference type="SAM" id="SignalP"/>
    </source>
</evidence>
<dbReference type="RefSeq" id="WP_034650111.1">
    <property type="nucleotide sequence ID" value="NZ_BCVB01000006.1"/>
</dbReference>
<proteinExistence type="predicted"/>
<name>A0A0B6ADU4_PRIM2</name>
<keyword evidence="2" id="KW-0732">Signal</keyword>
<accession>A0A0B6ADU4</accession>
<evidence type="ECO:0008006" key="7">
    <source>
        <dbReference type="Google" id="ProtNLM"/>
    </source>
</evidence>
<dbReference type="Pfam" id="PF11738">
    <property type="entry name" value="DUF3298"/>
    <property type="match status" value="1"/>
</dbReference>
<reference evidence="5 6" key="1">
    <citation type="journal article" date="2015" name="Genome Announc.">
        <title>Complete genome sequences for 35 biothreat assay-relevant bacillus species.</title>
        <authorList>
            <person name="Johnson S.L."/>
            <person name="Daligault H.E."/>
            <person name="Davenport K.W."/>
            <person name="Jaissle J."/>
            <person name="Frey K.G."/>
            <person name="Ladner J.T."/>
            <person name="Broomall S.M."/>
            <person name="Bishop-Lilly K.A."/>
            <person name="Bruce D.C."/>
            <person name="Gibbons H.S."/>
            <person name="Coyne S.R."/>
            <person name="Lo C.C."/>
            <person name="Meincke L."/>
            <person name="Munk A.C."/>
            <person name="Koroleva G.I."/>
            <person name="Rosenzweig C.N."/>
            <person name="Palacios G.F."/>
            <person name="Redden C.L."/>
            <person name="Minogue T.D."/>
            <person name="Chain P.S."/>
        </authorList>
    </citation>
    <scope>NUCLEOTIDE SEQUENCE [LARGE SCALE GENOMIC DNA]</scope>
    <source>
        <strain evidence="6">ATCC 14581 / DSM 32 / JCM 2506 / NBRC 15308 / NCIMB 9376 / NCTC 10342 / NRRL B-14308 / VKM B-512</strain>
    </source>
</reference>
<protein>
    <recommendedName>
        <fullName evidence="7">DUF3298/DUF4163 domain-containing protein</fullName>
    </recommendedName>
</protein>
<evidence type="ECO:0000313" key="6">
    <source>
        <dbReference type="Proteomes" id="UP000031829"/>
    </source>
</evidence>
<evidence type="ECO:0000313" key="5">
    <source>
        <dbReference type="EMBL" id="AJI23095.1"/>
    </source>
</evidence>
<feature type="region of interest" description="Disordered" evidence="1">
    <location>
        <begin position="158"/>
        <end position="177"/>
    </location>
</feature>
<feature type="signal peptide" evidence="2">
    <location>
        <begin position="1"/>
        <end position="29"/>
    </location>
</feature>
<dbReference type="InterPro" id="IPR037126">
    <property type="entry name" value="PdaC/RsiV-like_sf"/>
</dbReference>
<evidence type="ECO:0000259" key="4">
    <source>
        <dbReference type="Pfam" id="PF13739"/>
    </source>
</evidence>
<organism evidence="5 6">
    <name type="scientific">Priestia megaterium (strain ATCC 14581 / DSM 32 / CCUG 1817 / JCM 2506 / NBRC 15308 / NCIMB 9376 / NCTC 10342 / NRRL B-14308 / VKM B-512 / Ford 19)</name>
    <name type="common">Bacillus megaterium</name>
    <dbReference type="NCBI Taxonomy" id="1348623"/>
    <lineage>
        <taxon>Bacteria</taxon>
        <taxon>Bacillati</taxon>
        <taxon>Bacillota</taxon>
        <taxon>Bacilli</taxon>
        <taxon>Bacillales</taxon>
        <taxon>Bacillaceae</taxon>
        <taxon>Priestia</taxon>
    </lineage>
</organism>
<evidence type="ECO:0000256" key="1">
    <source>
        <dbReference type="SAM" id="MobiDB-lite"/>
    </source>
</evidence>
<evidence type="ECO:0000259" key="3">
    <source>
        <dbReference type="Pfam" id="PF11738"/>
    </source>
</evidence>
<sequence length="309" mass="34746">MKRFKRVSAVVLGLALLFTPLAPQTVAEAKVVWGNQELVKGQIGRVTVLKNTNLYNIKNNKLVAARKVTKGQVFRVYSESSKFGGLYGVSKGTYAQKSSSIKYEKAPSDKIQALGGTVTKKSLASNISYPQVSGLINKPFEASYNRKFLNIAKEAQKEHNELKEQEKEDRKNGWAPGPYSRNMTYSVPYNQDNILSVAITNDAYAGGAHGNAWIDTYNYDLLKARQISLKDIINNNTKLNKVNNYIRNEMIARNKKGAQFWVNEFKSVNLKEDQFYYTSSGIAIIFGEYEYGPYSNGIHTFKIPSSVYK</sequence>
<dbReference type="InterPro" id="IPR021729">
    <property type="entry name" value="DUF3298"/>
</dbReference>
<feature type="chain" id="PRO_5043433423" description="DUF3298/DUF4163 domain-containing protein" evidence="2">
    <location>
        <begin position="30"/>
        <end position="309"/>
    </location>
</feature>
<dbReference type="KEGG" id="bmeg:BG04_424"/>
<feature type="domain" description="DUF3298" evidence="3">
    <location>
        <begin position="230"/>
        <end position="305"/>
    </location>
</feature>
<dbReference type="EMBL" id="CP009920">
    <property type="protein sequence ID" value="AJI23095.1"/>
    <property type="molecule type" value="Genomic_DNA"/>
</dbReference>
<dbReference type="Gene3D" id="3.30.565.40">
    <property type="entry name" value="Fervidobacterium nodosum Rt17-B1 like"/>
    <property type="match status" value="1"/>
</dbReference>
<dbReference type="GeneID" id="93643932"/>
<dbReference type="Pfam" id="PF13739">
    <property type="entry name" value="PdaC"/>
    <property type="match status" value="1"/>
</dbReference>
<feature type="compositionally biased region" description="Basic and acidic residues" evidence="1">
    <location>
        <begin position="158"/>
        <end position="172"/>
    </location>
</feature>